<evidence type="ECO:0000256" key="1">
    <source>
        <dbReference type="SAM" id="Phobius"/>
    </source>
</evidence>
<gene>
    <name evidence="2" type="ORF">TWF694_010712</name>
</gene>
<keyword evidence="3" id="KW-1185">Reference proteome</keyword>
<name>A0AAV9X810_9PEZI</name>
<feature type="transmembrane region" description="Helical" evidence="1">
    <location>
        <begin position="71"/>
        <end position="89"/>
    </location>
</feature>
<dbReference type="PANTHER" id="PTHR38636">
    <property type="entry name" value="PROTEIN CBG20488"/>
    <property type="match status" value="1"/>
</dbReference>
<feature type="transmembrane region" description="Helical" evidence="1">
    <location>
        <begin position="135"/>
        <end position="157"/>
    </location>
</feature>
<reference evidence="2 3" key="1">
    <citation type="submission" date="2019-10" db="EMBL/GenBank/DDBJ databases">
        <authorList>
            <person name="Palmer J.M."/>
        </authorList>
    </citation>
    <scope>NUCLEOTIDE SEQUENCE [LARGE SCALE GENOMIC DNA]</scope>
    <source>
        <strain evidence="2 3">TWF694</strain>
    </source>
</reference>
<dbReference type="PANTHER" id="PTHR38636:SF1">
    <property type="entry name" value="CHLORIDE CHANNEL PROTEIN CLC-D"/>
    <property type="match status" value="1"/>
</dbReference>
<protein>
    <submittedName>
        <fullName evidence="2">Uncharacterized protein</fullName>
    </submittedName>
</protein>
<dbReference type="AlphaFoldDB" id="A0AAV9X810"/>
<comment type="caution">
    <text evidence="2">The sequence shown here is derived from an EMBL/GenBank/DDBJ whole genome shotgun (WGS) entry which is preliminary data.</text>
</comment>
<keyword evidence="1" id="KW-0812">Transmembrane</keyword>
<evidence type="ECO:0000313" key="2">
    <source>
        <dbReference type="EMBL" id="KAK6537807.1"/>
    </source>
</evidence>
<dbReference type="EMBL" id="JAVHJO010000008">
    <property type="protein sequence ID" value="KAK6537807.1"/>
    <property type="molecule type" value="Genomic_DNA"/>
</dbReference>
<organism evidence="2 3">
    <name type="scientific">Orbilia ellipsospora</name>
    <dbReference type="NCBI Taxonomy" id="2528407"/>
    <lineage>
        <taxon>Eukaryota</taxon>
        <taxon>Fungi</taxon>
        <taxon>Dikarya</taxon>
        <taxon>Ascomycota</taxon>
        <taxon>Pezizomycotina</taxon>
        <taxon>Orbiliomycetes</taxon>
        <taxon>Orbiliales</taxon>
        <taxon>Orbiliaceae</taxon>
        <taxon>Orbilia</taxon>
    </lineage>
</organism>
<keyword evidence="1" id="KW-1133">Transmembrane helix</keyword>
<dbReference type="Proteomes" id="UP001365542">
    <property type="component" value="Unassembled WGS sequence"/>
</dbReference>
<evidence type="ECO:0000313" key="3">
    <source>
        <dbReference type="Proteomes" id="UP001365542"/>
    </source>
</evidence>
<keyword evidence="1" id="KW-0472">Membrane</keyword>
<dbReference type="InterPro" id="IPR013869">
    <property type="entry name" value="DUF1757"/>
</dbReference>
<dbReference type="Pfam" id="PF08560">
    <property type="entry name" value="DUF1757"/>
    <property type="match status" value="1"/>
</dbReference>
<proteinExistence type="predicted"/>
<sequence length="167" mass="18094">MALNALYPTSDYAEEQPLGHFILTTHVVHRTLPIGAFISSAIPLTSKFIFRRAAAQAHPAPMLLLRSNSTGFFVSSIIGLGMTFGRMNGREDIEWKDRSWRLLRNKGQTELDDFSAAGLVLGSVVGAVQRGPLPLWRGVLGGAGLGTLAGTLVFAAWKLSTSKKEEK</sequence>
<accession>A0AAV9X810</accession>